<accession>A0AC11E1P8</accession>
<organism evidence="1">
    <name type="scientific">Ovis aries</name>
    <name type="common">Sheep</name>
    <dbReference type="NCBI Taxonomy" id="9940"/>
    <lineage>
        <taxon>Eukaryota</taxon>
        <taxon>Metazoa</taxon>
        <taxon>Chordata</taxon>
        <taxon>Craniata</taxon>
        <taxon>Vertebrata</taxon>
        <taxon>Euteleostomi</taxon>
        <taxon>Mammalia</taxon>
        <taxon>Eutheria</taxon>
        <taxon>Laurasiatheria</taxon>
        <taxon>Artiodactyla</taxon>
        <taxon>Ruminantia</taxon>
        <taxon>Pecora</taxon>
        <taxon>Bovidae</taxon>
        <taxon>Caprinae</taxon>
        <taxon>Ovis</taxon>
    </lineage>
</organism>
<sequence>MEELLKRELGCGSVKATGHSGGGCISQGQSYDTDKGRVFVKVNPKAEGYCNTPELWATLNPNMCFSGSGLGGWTSKNAVRPPFLVWRALLPVTPCGRRPRRALWDLLQGLHPCGLVTSQGTAS</sequence>
<dbReference type="Ensembl" id="ENSOART00020045562.1">
    <property type="protein sequence ID" value="ENSOARP00020052225.1"/>
    <property type="gene ID" value="ENSOARG00020010121.2"/>
</dbReference>
<reference evidence="1" key="2">
    <citation type="submission" date="2025-08" db="UniProtKB">
        <authorList>
            <consortium name="Ensembl"/>
        </authorList>
    </citation>
    <scope>IDENTIFICATION</scope>
</reference>
<gene>
    <name evidence="1" type="primary">FN3KRP</name>
</gene>
<protein>
    <submittedName>
        <fullName evidence="1">Fructosamine 3 kinase related protein</fullName>
    </submittedName>
</protein>
<proteinExistence type="predicted"/>
<reference evidence="1" key="1">
    <citation type="submission" date="2020-11" db="EMBL/GenBank/DDBJ databases">
        <authorList>
            <person name="Davenport K.M."/>
            <person name="Bickhart D.M."/>
            <person name="Smith T.P.L."/>
            <person name="Murdoch B.M."/>
            <person name="Rosen B.D."/>
        </authorList>
    </citation>
    <scope>NUCLEOTIDE SEQUENCE [LARGE SCALE GENOMIC DNA]</scope>
    <source>
        <strain evidence="1">OAR_USU_Benz2616</strain>
    </source>
</reference>
<name>A0AC11E1P8_SHEEP</name>
<evidence type="ECO:0000313" key="1">
    <source>
        <dbReference type="Ensembl" id="ENSOARP00020052225.1"/>
    </source>
</evidence>
<reference evidence="1" key="3">
    <citation type="submission" date="2025-09" db="UniProtKB">
        <authorList>
            <consortium name="Ensembl"/>
        </authorList>
    </citation>
    <scope>IDENTIFICATION</scope>
</reference>